<keyword evidence="2" id="KW-0600">Photoreceptor protein</keyword>
<keyword evidence="16" id="KW-1185">Reference proteome</keyword>
<evidence type="ECO:0000256" key="13">
    <source>
        <dbReference type="SAM" id="Phobius"/>
    </source>
</evidence>
<evidence type="ECO:0000259" key="14">
    <source>
        <dbReference type="PROSITE" id="PS50262"/>
    </source>
</evidence>
<dbReference type="EMBL" id="CP111026">
    <property type="protein sequence ID" value="WAR27464.1"/>
    <property type="molecule type" value="Genomic_DNA"/>
</dbReference>
<feature type="transmembrane region" description="Helical" evidence="13">
    <location>
        <begin position="27"/>
        <end position="48"/>
    </location>
</feature>
<reference evidence="15" key="1">
    <citation type="submission" date="2022-11" db="EMBL/GenBank/DDBJ databases">
        <title>Centuries of genome instability and evolution in soft-shell clam transmissible cancer (bioRxiv).</title>
        <authorList>
            <person name="Hart S.F.M."/>
            <person name="Yonemitsu M.A."/>
            <person name="Giersch R.M."/>
            <person name="Beal B.F."/>
            <person name="Arriagada G."/>
            <person name="Davis B.W."/>
            <person name="Ostrander E.A."/>
            <person name="Goff S.P."/>
            <person name="Metzger M.J."/>
        </authorList>
    </citation>
    <scope>NUCLEOTIDE SEQUENCE</scope>
    <source>
        <strain evidence="15">MELC-2E11</strain>
        <tissue evidence="15">Siphon/mantle</tissue>
    </source>
</reference>
<keyword evidence="4 13" id="KW-0812">Transmembrane</keyword>
<evidence type="ECO:0000313" key="15">
    <source>
        <dbReference type="EMBL" id="WAR27464.1"/>
    </source>
</evidence>
<evidence type="ECO:0000256" key="1">
    <source>
        <dbReference type="ARBA" id="ARBA00004141"/>
    </source>
</evidence>
<feature type="compositionally biased region" description="Polar residues" evidence="12">
    <location>
        <begin position="303"/>
        <end position="316"/>
    </location>
</feature>
<feature type="transmembrane region" description="Helical" evidence="13">
    <location>
        <begin position="68"/>
        <end position="89"/>
    </location>
</feature>
<dbReference type="PROSITE" id="PS00238">
    <property type="entry name" value="OPSIN"/>
    <property type="match status" value="1"/>
</dbReference>
<keyword evidence="7" id="KW-0157">Chromophore</keyword>
<evidence type="ECO:0000313" key="16">
    <source>
        <dbReference type="Proteomes" id="UP001164746"/>
    </source>
</evidence>
<feature type="transmembrane region" description="Helical" evidence="13">
    <location>
        <begin position="205"/>
        <end position="227"/>
    </location>
</feature>
<feature type="region of interest" description="Disordered" evidence="12">
    <location>
        <begin position="303"/>
        <end position="347"/>
    </location>
</feature>
<dbReference type="InterPro" id="IPR017452">
    <property type="entry name" value="GPCR_Rhodpsn_7TM"/>
</dbReference>
<keyword evidence="5" id="KW-0681">Retinal protein</keyword>
<evidence type="ECO:0000256" key="7">
    <source>
        <dbReference type="ARBA" id="ARBA00022991"/>
    </source>
</evidence>
<dbReference type="Proteomes" id="UP001164746">
    <property type="component" value="Chromosome 15"/>
</dbReference>
<sequence length="347" mass="39315">ISAISLNILVLCTCISNWTRLSRNDRYIVNLAVSDSLMPLSAFPLTIVSSFSHKWIFEDIGCTTYGFLGFYFGLVSITTLAIMALTRYIKICRPDLSMDNLSTTSWSQTLLLFPYLFSLVWSISPLAGWGSYEVEHYGTSCTLQWEGNRTFITLVSVCCIMAPASCITYAYSRILMTSRRSSKAMKKYNQVNIVNRRKLSSRENYLTRMTFAMCWGFLICWMPYAIVSMWTAYGNGSYIPIRMTLISVLLAKSSTIVNPILYFVLNSKFRPMLIKTFYTEQSKKTTQCDNNCSVNQEVNISTQENDVLTESPQGNPEGNEIGRSSVFPQNESDFPQNSSDKTVDVLL</sequence>
<evidence type="ECO:0000256" key="3">
    <source>
        <dbReference type="ARBA" id="ARBA00022606"/>
    </source>
</evidence>
<dbReference type="InterPro" id="IPR050125">
    <property type="entry name" value="GPCR_opsins"/>
</dbReference>
<evidence type="ECO:0000256" key="4">
    <source>
        <dbReference type="ARBA" id="ARBA00022692"/>
    </source>
</evidence>
<proteinExistence type="predicted"/>
<dbReference type="PRINTS" id="PR00237">
    <property type="entry name" value="GPCRRHODOPSN"/>
</dbReference>
<keyword evidence="9 13" id="KW-0472">Membrane</keyword>
<feature type="transmembrane region" description="Helical" evidence="13">
    <location>
        <begin position="150"/>
        <end position="171"/>
    </location>
</feature>
<dbReference type="InterPro" id="IPR000276">
    <property type="entry name" value="GPCR_Rhodpsn"/>
</dbReference>
<protein>
    <submittedName>
        <fullName evidence="15">OPN5-like protein</fullName>
    </submittedName>
</protein>
<keyword evidence="10" id="KW-0675">Receptor</keyword>
<keyword evidence="6 13" id="KW-1133">Transmembrane helix</keyword>
<keyword evidence="8" id="KW-0297">G-protein coupled receptor</keyword>
<evidence type="ECO:0000256" key="11">
    <source>
        <dbReference type="ARBA" id="ARBA00023224"/>
    </source>
</evidence>
<dbReference type="SUPFAM" id="SSF81321">
    <property type="entry name" value="Family A G protein-coupled receptor-like"/>
    <property type="match status" value="1"/>
</dbReference>
<dbReference type="Pfam" id="PF00001">
    <property type="entry name" value="7tm_1"/>
    <property type="match status" value="1"/>
</dbReference>
<accession>A0ABY7G1S8</accession>
<evidence type="ECO:0000256" key="9">
    <source>
        <dbReference type="ARBA" id="ARBA00023136"/>
    </source>
</evidence>
<organism evidence="15 16">
    <name type="scientific">Mya arenaria</name>
    <name type="common">Soft-shell clam</name>
    <dbReference type="NCBI Taxonomy" id="6604"/>
    <lineage>
        <taxon>Eukaryota</taxon>
        <taxon>Metazoa</taxon>
        <taxon>Spiralia</taxon>
        <taxon>Lophotrochozoa</taxon>
        <taxon>Mollusca</taxon>
        <taxon>Bivalvia</taxon>
        <taxon>Autobranchia</taxon>
        <taxon>Heteroconchia</taxon>
        <taxon>Euheterodonta</taxon>
        <taxon>Imparidentia</taxon>
        <taxon>Neoheterodontei</taxon>
        <taxon>Myida</taxon>
        <taxon>Myoidea</taxon>
        <taxon>Myidae</taxon>
        <taxon>Mya</taxon>
    </lineage>
</organism>
<name>A0ABY7G1S8_MYAAR</name>
<comment type="subcellular location">
    <subcellularLocation>
        <location evidence="1">Membrane</location>
        <topology evidence="1">Multi-pass membrane protein</topology>
    </subcellularLocation>
</comment>
<dbReference type="InterPro" id="IPR027430">
    <property type="entry name" value="Retinal_BS"/>
</dbReference>
<feature type="compositionally biased region" description="Polar residues" evidence="12">
    <location>
        <begin position="326"/>
        <end position="340"/>
    </location>
</feature>
<keyword evidence="3" id="KW-0716">Sensory transduction</keyword>
<dbReference type="Gene3D" id="1.20.1070.10">
    <property type="entry name" value="Rhodopsin 7-helix transmembrane proteins"/>
    <property type="match status" value="1"/>
</dbReference>
<keyword evidence="11" id="KW-0807">Transducer</keyword>
<evidence type="ECO:0000256" key="5">
    <source>
        <dbReference type="ARBA" id="ARBA00022925"/>
    </source>
</evidence>
<dbReference type="PANTHER" id="PTHR24240">
    <property type="entry name" value="OPSIN"/>
    <property type="match status" value="1"/>
</dbReference>
<feature type="non-terminal residue" evidence="15">
    <location>
        <position position="1"/>
    </location>
</feature>
<dbReference type="PROSITE" id="PS50262">
    <property type="entry name" value="G_PROTEIN_RECEP_F1_2"/>
    <property type="match status" value="1"/>
</dbReference>
<feature type="transmembrane region" description="Helical" evidence="13">
    <location>
        <begin position="239"/>
        <end position="265"/>
    </location>
</feature>
<evidence type="ECO:0000256" key="8">
    <source>
        <dbReference type="ARBA" id="ARBA00023040"/>
    </source>
</evidence>
<evidence type="ECO:0000256" key="12">
    <source>
        <dbReference type="SAM" id="MobiDB-lite"/>
    </source>
</evidence>
<evidence type="ECO:0000256" key="2">
    <source>
        <dbReference type="ARBA" id="ARBA00022543"/>
    </source>
</evidence>
<feature type="transmembrane region" description="Helical" evidence="13">
    <location>
        <begin position="110"/>
        <end position="130"/>
    </location>
</feature>
<gene>
    <name evidence="15" type="ORF">MAR_013168</name>
</gene>
<evidence type="ECO:0000256" key="6">
    <source>
        <dbReference type="ARBA" id="ARBA00022989"/>
    </source>
</evidence>
<feature type="domain" description="G-protein coupled receptors family 1 profile" evidence="14">
    <location>
        <begin position="6"/>
        <end position="262"/>
    </location>
</feature>
<evidence type="ECO:0000256" key="10">
    <source>
        <dbReference type="ARBA" id="ARBA00023170"/>
    </source>
</evidence>